<dbReference type="EC" id="2.4.1.290" evidence="2"/>
<feature type="domain" description="Glycosyltransferase subfamily 4-like N-terminal" evidence="1">
    <location>
        <begin position="24"/>
        <end position="159"/>
    </location>
</feature>
<dbReference type="InterPro" id="IPR028098">
    <property type="entry name" value="Glyco_trans_4-like_N"/>
</dbReference>
<dbReference type="PANTHER" id="PTHR12526:SF638">
    <property type="entry name" value="SPORE COAT PROTEIN SA"/>
    <property type="match status" value="1"/>
</dbReference>
<dbReference type="Gene3D" id="3.40.50.2000">
    <property type="entry name" value="Glycogen Phosphorylase B"/>
    <property type="match status" value="2"/>
</dbReference>
<organism evidence="2 3">
    <name type="scientific">Pandoraea eparura</name>
    <dbReference type="NCBI Taxonomy" id="2508291"/>
    <lineage>
        <taxon>Bacteria</taxon>
        <taxon>Pseudomonadati</taxon>
        <taxon>Pseudomonadota</taxon>
        <taxon>Betaproteobacteria</taxon>
        <taxon>Burkholderiales</taxon>
        <taxon>Burkholderiaceae</taxon>
        <taxon>Pandoraea</taxon>
    </lineage>
</organism>
<dbReference type="Pfam" id="PF13477">
    <property type="entry name" value="Glyco_trans_4_2"/>
    <property type="match status" value="1"/>
</dbReference>
<keyword evidence="2" id="KW-0328">Glycosyltransferase</keyword>
<gene>
    <name evidence="2" type="primary">pglA</name>
    <name evidence="2" type="ORF">PEP31012_00604</name>
</gene>
<keyword evidence="2" id="KW-0808">Transferase</keyword>
<keyword evidence="3" id="KW-1185">Reference proteome</keyword>
<dbReference type="EMBL" id="CABPSH010000001">
    <property type="protein sequence ID" value="VVD71085.1"/>
    <property type="molecule type" value="Genomic_DNA"/>
</dbReference>
<reference evidence="2 3" key="1">
    <citation type="submission" date="2019-08" db="EMBL/GenBank/DDBJ databases">
        <authorList>
            <person name="Peeters C."/>
        </authorList>
    </citation>
    <scope>NUCLEOTIDE SEQUENCE [LARGE SCALE GENOMIC DNA]</scope>
    <source>
        <strain evidence="2 3">LMG 31012</strain>
    </source>
</reference>
<evidence type="ECO:0000259" key="1">
    <source>
        <dbReference type="Pfam" id="PF13477"/>
    </source>
</evidence>
<evidence type="ECO:0000313" key="3">
    <source>
        <dbReference type="Proteomes" id="UP000400981"/>
    </source>
</evidence>
<accession>A0A5E4S704</accession>
<dbReference type="PANTHER" id="PTHR12526">
    <property type="entry name" value="GLYCOSYLTRANSFERASE"/>
    <property type="match status" value="1"/>
</dbReference>
<dbReference type="GO" id="GO:0102335">
    <property type="term" value="F:N,N'-diacetylbacillosaminyl-diphospho-undecaprenol alpha-1,3-N-acetylgalactosaminyltransferase activity"/>
    <property type="evidence" value="ECO:0007669"/>
    <property type="project" value="UniProtKB-EC"/>
</dbReference>
<dbReference type="Pfam" id="PF13692">
    <property type="entry name" value="Glyco_trans_1_4"/>
    <property type="match status" value="1"/>
</dbReference>
<dbReference type="SUPFAM" id="SSF53756">
    <property type="entry name" value="UDP-Glycosyltransferase/glycogen phosphorylase"/>
    <property type="match status" value="1"/>
</dbReference>
<dbReference type="AlphaFoldDB" id="A0A5E4S704"/>
<evidence type="ECO:0000313" key="2">
    <source>
        <dbReference type="EMBL" id="VVD71085.1"/>
    </source>
</evidence>
<proteinExistence type="predicted"/>
<sequence length="399" mass="43730">MPVCAKRDDPGSEYATTLSMTSPVLLCSNTFWSIYNFRRGPIAALLAAGHPVHVAAPDDAFATQLAEMGCVVHRIPMAAKGQNPLQDLGLMWRLYRLYRQVRPAVIFHYTIKPNIYGSIAAHLACVPSVSMTTGLGYVFIRESLTTRLARQLYRVAFRHTLENWFLNAEDHRAFVEGGLVAIGKTRLLPGEGVDLAHFAKAPWPPSNAPADAAPAPMRFLLIARLLRDKGVLEYVEAARALRNEMPHVTFQMLGATDVENPTAITRSEVDAWQREGVVEYLGTTDDVRPIVANAHCVVLPSYREGLSRTLLEASAMGRPLVASDVPGCRDVIDDGVTGRLVPARDAVALTACLRDMARMPASQLTRMGNAGRAKVAREFDEHVVIAEYFRILGSLPASC</sequence>
<protein>
    <submittedName>
        <fullName evidence="2">N, N'-diacetylbacillosaminyl-diphospho-undecaprenol alpha-1,3-N-acetylgalactosaminyltransferase</fullName>
        <ecNumber evidence="2">2.4.1.290</ecNumber>
    </submittedName>
</protein>
<dbReference type="Proteomes" id="UP000400981">
    <property type="component" value="Unassembled WGS sequence"/>
</dbReference>
<dbReference type="CDD" id="cd03808">
    <property type="entry name" value="GT4_CapM-like"/>
    <property type="match status" value="1"/>
</dbReference>
<name>A0A5E4S704_9BURK</name>